<protein>
    <submittedName>
        <fullName evidence="3">DUF4166 domain-containing protein</fullName>
    </submittedName>
</protein>
<dbReference type="EMBL" id="RCUY01000001">
    <property type="protein sequence ID" value="RLP84466.1"/>
    <property type="molecule type" value="Genomic_DNA"/>
</dbReference>
<dbReference type="OrthoDB" id="2448833at2"/>
<reference evidence="3 4" key="1">
    <citation type="submission" date="2018-10" db="EMBL/GenBank/DDBJ databases">
        <authorList>
            <person name="Li J."/>
        </authorList>
    </citation>
    <scope>NUCLEOTIDE SEQUENCE [LARGE SCALE GENOMIC DNA]</scope>
    <source>
        <strain evidence="3 4">JCM 11654</strain>
    </source>
</reference>
<dbReference type="EMBL" id="RCUY01000011">
    <property type="protein sequence ID" value="RLP80681.1"/>
    <property type="molecule type" value="Genomic_DNA"/>
</dbReference>
<evidence type="ECO:0000313" key="4">
    <source>
        <dbReference type="Proteomes" id="UP000269438"/>
    </source>
</evidence>
<organism evidence="3 4">
    <name type="scientific">Mycetocola lacteus</name>
    <dbReference type="NCBI Taxonomy" id="76637"/>
    <lineage>
        <taxon>Bacteria</taxon>
        <taxon>Bacillati</taxon>
        <taxon>Actinomycetota</taxon>
        <taxon>Actinomycetes</taxon>
        <taxon>Micrococcales</taxon>
        <taxon>Microbacteriaceae</taxon>
        <taxon>Mycetocola</taxon>
    </lineage>
</organism>
<dbReference type="Proteomes" id="UP000269438">
    <property type="component" value="Unassembled WGS sequence"/>
</dbReference>
<accession>A0A3L7AVR2</accession>
<evidence type="ECO:0000313" key="3">
    <source>
        <dbReference type="EMBL" id="RLP84466.1"/>
    </source>
</evidence>
<name>A0A3L7AVR2_9MICO</name>
<sequence>MTDQHTIRSVYTEALGTDIDRLKPEVREYVVGPGEQGIGVGTGVFESAGTKFGRLTWLAMPVVGPAMLLDRHEKNVPFTILNQPGTDEHGAPTLAAFRLFRFRRVTRAMSDIILAGPTPGTLRNRVGTWRVIEIILRCTATERGHLSLRSEECALRLGPLRLRLPRLLGVSVRVEDGWDAENNRRTVQVLVTNPLLGTVTNYRGHFTYSLV</sequence>
<proteinExistence type="predicted"/>
<dbReference type="AlphaFoldDB" id="A0A3L7AVR2"/>
<dbReference type="Pfam" id="PF13761">
    <property type="entry name" value="DUF4166"/>
    <property type="match status" value="1"/>
</dbReference>
<gene>
    <name evidence="3" type="ORF">D9V34_00175</name>
    <name evidence="2" type="ORF">D9V34_12470</name>
</gene>
<feature type="domain" description="DUF4166" evidence="1">
    <location>
        <begin position="23"/>
        <end position="206"/>
    </location>
</feature>
<comment type="caution">
    <text evidence="3">The sequence shown here is derived from an EMBL/GenBank/DDBJ whole genome shotgun (WGS) entry which is preliminary data.</text>
</comment>
<dbReference type="InterPro" id="IPR025311">
    <property type="entry name" value="DUF4166"/>
</dbReference>
<evidence type="ECO:0000259" key="1">
    <source>
        <dbReference type="Pfam" id="PF13761"/>
    </source>
</evidence>
<dbReference type="RefSeq" id="WP_121686962.1">
    <property type="nucleotide sequence ID" value="NZ_RCUY01000001.1"/>
</dbReference>
<evidence type="ECO:0000313" key="2">
    <source>
        <dbReference type="EMBL" id="RLP80681.1"/>
    </source>
</evidence>
<keyword evidence="4" id="KW-1185">Reference proteome</keyword>